<organism evidence="2 3">
    <name type="scientific">candidate division GN15 bacterium</name>
    <dbReference type="NCBI Taxonomy" id="2072418"/>
    <lineage>
        <taxon>Bacteria</taxon>
        <taxon>candidate division GN15</taxon>
    </lineage>
</organism>
<dbReference type="PANTHER" id="PTHR18964">
    <property type="entry name" value="ROK (REPRESSOR, ORF, KINASE) FAMILY"/>
    <property type="match status" value="1"/>
</dbReference>
<dbReference type="Proteomes" id="UP000250918">
    <property type="component" value="Unassembled WGS sequence"/>
</dbReference>
<dbReference type="InterPro" id="IPR000600">
    <property type="entry name" value="ROK"/>
</dbReference>
<proteinExistence type="inferred from homology"/>
<evidence type="ECO:0000313" key="2">
    <source>
        <dbReference type="EMBL" id="PWB75936.1"/>
    </source>
</evidence>
<comment type="similarity">
    <text evidence="1">Belongs to the ROK (NagC/XylR) family.</text>
</comment>
<dbReference type="InterPro" id="IPR043129">
    <property type="entry name" value="ATPase_NBD"/>
</dbReference>
<dbReference type="InterPro" id="IPR049874">
    <property type="entry name" value="ROK_cs"/>
</dbReference>
<reference evidence="2 3" key="1">
    <citation type="journal article" date="2018" name="ISME J.">
        <title>A methanotrophic archaeon couples anaerobic oxidation of methane to Fe(III) reduction.</title>
        <authorList>
            <person name="Cai C."/>
            <person name="Leu A.O."/>
            <person name="Xie G.J."/>
            <person name="Guo J."/>
            <person name="Feng Y."/>
            <person name="Zhao J.X."/>
            <person name="Tyson G.W."/>
            <person name="Yuan Z."/>
            <person name="Hu S."/>
        </authorList>
    </citation>
    <scope>NUCLEOTIDE SEQUENCE [LARGE SCALE GENOMIC DNA]</scope>
    <source>
        <strain evidence="2">FeB_12</strain>
    </source>
</reference>
<dbReference type="PROSITE" id="PS01125">
    <property type="entry name" value="ROK"/>
    <property type="match status" value="1"/>
</dbReference>
<comment type="caution">
    <text evidence="2">The sequence shown here is derived from an EMBL/GenBank/DDBJ whole genome shotgun (WGS) entry which is preliminary data.</text>
</comment>
<dbReference type="Gene3D" id="3.30.420.40">
    <property type="match status" value="2"/>
</dbReference>
<accession>A0A855XC25</accession>
<dbReference type="EMBL" id="PQAP01000006">
    <property type="protein sequence ID" value="PWB75936.1"/>
    <property type="molecule type" value="Genomic_DNA"/>
</dbReference>
<dbReference type="Pfam" id="PF00480">
    <property type="entry name" value="ROK"/>
    <property type="match status" value="1"/>
</dbReference>
<gene>
    <name evidence="2" type="ORF">C3F09_01360</name>
</gene>
<sequence length="323" mass="33823">MAQDTVYAGIDIGGTNIKYGLVDARGKVLFKEQRPTMVEKGAEPLMHLVANIAERLLYHAAEDDYDVKWLGVGTPGAVDGRTGKVISLSPNIDGWQGMEIGQILRERVNLPVYVDNDVNAMALAESRFGAAVGYKMVVCVAVGTGVGGGIVVDGKLWRGANHTAGEIGHMSINVNGPACRCGNKGCMEVYCSSAAMLTLAKAKWHNEIPPTINDVLDGSLDNLSIKKLFAAAKKEDETALSVINETAQLLGLGLAGVVNLLNPDIVVIGGGVADGGAGYVETVAAEIRKRSFSTATENLRIARASLGNDAGFIGAGILGESRS</sequence>
<dbReference type="SUPFAM" id="SSF53067">
    <property type="entry name" value="Actin-like ATPase domain"/>
    <property type="match status" value="1"/>
</dbReference>
<protein>
    <recommendedName>
        <fullName evidence="4">ROK family protein</fullName>
    </recommendedName>
</protein>
<evidence type="ECO:0000313" key="3">
    <source>
        <dbReference type="Proteomes" id="UP000250918"/>
    </source>
</evidence>
<evidence type="ECO:0008006" key="4">
    <source>
        <dbReference type="Google" id="ProtNLM"/>
    </source>
</evidence>
<evidence type="ECO:0000256" key="1">
    <source>
        <dbReference type="ARBA" id="ARBA00006479"/>
    </source>
</evidence>
<name>A0A855XC25_9BACT</name>
<dbReference type="PANTHER" id="PTHR18964:SF149">
    <property type="entry name" value="BIFUNCTIONAL UDP-N-ACETYLGLUCOSAMINE 2-EPIMERASE_N-ACETYLMANNOSAMINE KINASE"/>
    <property type="match status" value="1"/>
</dbReference>
<dbReference type="AlphaFoldDB" id="A0A855XC25"/>